<feature type="transmembrane region" description="Helical" evidence="2">
    <location>
        <begin position="12"/>
        <end position="32"/>
    </location>
</feature>
<evidence type="ECO:0000313" key="4">
    <source>
        <dbReference type="EMBL" id="KAG6463786.1"/>
    </source>
</evidence>
<organism evidence="4 5">
    <name type="scientific">Manduca sexta</name>
    <name type="common">Tobacco hawkmoth</name>
    <name type="synonym">Tobacco hornworm</name>
    <dbReference type="NCBI Taxonomy" id="7130"/>
    <lineage>
        <taxon>Eukaryota</taxon>
        <taxon>Metazoa</taxon>
        <taxon>Ecdysozoa</taxon>
        <taxon>Arthropoda</taxon>
        <taxon>Hexapoda</taxon>
        <taxon>Insecta</taxon>
        <taxon>Pterygota</taxon>
        <taxon>Neoptera</taxon>
        <taxon>Endopterygota</taxon>
        <taxon>Lepidoptera</taxon>
        <taxon>Glossata</taxon>
        <taxon>Ditrysia</taxon>
        <taxon>Bombycoidea</taxon>
        <taxon>Sphingidae</taxon>
        <taxon>Sphinginae</taxon>
        <taxon>Sphingini</taxon>
        <taxon>Manduca</taxon>
    </lineage>
</organism>
<evidence type="ECO:0000256" key="1">
    <source>
        <dbReference type="ARBA" id="ARBA00004141"/>
    </source>
</evidence>
<proteinExistence type="predicted"/>
<feature type="transmembrane region" description="Helical" evidence="2">
    <location>
        <begin position="59"/>
        <end position="79"/>
    </location>
</feature>
<dbReference type="InterPro" id="IPR011701">
    <property type="entry name" value="MFS"/>
</dbReference>
<feature type="transmembrane region" description="Helical" evidence="2">
    <location>
        <begin position="86"/>
        <end position="105"/>
    </location>
</feature>
<keyword evidence="2" id="KW-0472">Membrane</keyword>
<reference evidence="4" key="1">
    <citation type="journal article" date="2016" name="Insect Biochem. Mol. Biol.">
        <title>Multifaceted biological insights from a draft genome sequence of the tobacco hornworm moth, Manduca sexta.</title>
        <authorList>
            <person name="Kanost M.R."/>
            <person name="Arrese E.L."/>
            <person name="Cao X."/>
            <person name="Chen Y.R."/>
            <person name="Chellapilla S."/>
            <person name="Goldsmith M.R."/>
            <person name="Grosse-Wilde E."/>
            <person name="Heckel D.G."/>
            <person name="Herndon N."/>
            <person name="Jiang H."/>
            <person name="Papanicolaou A."/>
            <person name="Qu J."/>
            <person name="Soulages J.L."/>
            <person name="Vogel H."/>
            <person name="Walters J."/>
            <person name="Waterhouse R.M."/>
            <person name="Ahn S.J."/>
            <person name="Almeida F.C."/>
            <person name="An C."/>
            <person name="Aqrawi P."/>
            <person name="Bretschneider A."/>
            <person name="Bryant W.B."/>
            <person name="Bucks S."/>
            <person name="Chao H."/>
            <person name="Chevignon G."/>
            <person name="Christen J.M."/>
            <person name="Clarke D.F."/>
            <person name="Dittmer N.T."/>
            <person name="Ferguson L.C.F."/>
            <person name="Garavelou S."/>
            <person name="Gordon K.H.J."/>
            <person name="Gunaratna R.T."/>
            <person name="Han Y."/>
            <person name="Hauser F."/>
            <person name="He Y."/>
            <person name="Heidel-Fischer H."/>
            <person name="Hirsh A."/>
            <person name="Hu Y."/>
            <person name="Jiang H."/>
            <person name="Kalra D."/>
            <person name="Klinner C."/>
            <person name="Konig C."/>
            <person name="Kovar C."/>
            <person name="Kroll A.R."/>
            <person name="Kuwar S.S."/>
            <person name="Lee S.L."/>
            <person name="Lehman R."/>
            <person name="Li K."/>
            <person name="Li Z."/>
            <person name="Liang H."/>
            <person name="Lovelace S."/>
            <person name="Lu Z."/>
            <person name="Mansfield J.H."/>
            <person name="McCulloch K.J."/>
            <person name="Mathew T."/>
            <person name="Morton B."/>
            <person name="Muzny D.M."/>
            <person name="Neunemann D."/>
            <person name="Ongeri F."/>
            <person name="Pauchet Y."/>
            <person name="Pu L.L."/>
            <person name="Pyrousis I."/>
            <person name="Rao X.J."/>
            <person name="Redding A."/>
            <person name="Roesel C."/>
            <person name="Sanchez-Gracia A."/>
            <person name="Schaack S."/>
            <person name="Shukla A."/>
            <person name="Tetreau G."/>
            <person name="Wang Y."/>
            <person name="Xiong G.H."/>
            <person name="Traut W."/>
            <person name="Walsh T.K."/>
            <person name="Worley K.C."/>
            <person name="Wu D."/>
            <person name="Wu W."/>
            <person name="Wu Y.Q."/>
            <person name="Zhang X."/>
            <person name="Zou Z."/>
            <person name="Zucker H."/>
            <person name="Briscoe A.D."/>
            <person name="Burmester T."/>
            <person name="Clem R.J."/>
            <person name="Feyereisen R."/>
            <person name="Grimmelikhuijzen C.J.P."/>
            <person name="Hamodrakas S.J."/>
            <person name="Hansson B.S."/>
            <person name="Huguet E."/>
            <person name="Jermiin L.S."/>
            <person name="Lan Q."/>
            <person name="Lehman H.K."/>
            <person name="Lorenzen M."/>
            <person name="Merzendorfer H."/>
            <person name="Michalopoulos I."/>
            <person name="Morton D.B."/>
            <person name="Muthukrishnan S."/>
            <person name="Oakeshott J.G."/>
            <person name="Palmer W."/>
            <person name="Park Y."/>
            <person name="Passarelli A.L."/>
            <person name="Rozas J."/>
            <person name="Schwartz L.M."/>
            <person name="Smith W."/>
            <person name="Southgate A."/>
            <person name="Vilcinskas A."/>
            <person name="Vogt R."/>
            <person name="Wang P."/>
            <person name="Werren J."/>
            <person name="Yu X.Q."/>
            <person name="Zhou J.J."/>
            <person name="Brown S.J."/>
            <person name="Scherer S.E."/>
            <person name="Richards S."/>
            <person name="Blissard G.W."/>
        </authorList>
    </citation>
    <scope>NUCLEOTIDE SEQUENCE</scope>
</reference>
<keyword evidence="2" id="KW-1133">Transmembrane helix</keyword>
<reference evidence="4" key="2">
    <citation type="submission" date="2020-12" db="EMBL/GenBank/DDBJ databases">
        <authorList>
            <person name="Kanost M."/>
        </authorList>
    </citation>
    <scope>NUCLEOTIDE SEQUENCE</scope>
</reference>
<keyword evidence="5" id="KW-1185">Reference proteome</keyword>
<dbReference type="InterPro" id="IPR050549">
    <property type="entry name" value="MFS_Trehalose_Transporter"/>
</dbReference>
<evidence type="ECO:0000256" key="2">
    <source>
        <dbReference type="SAM" id="Phobius"/>
    </source>
</evidence>
<dbReference type="GO" id="GO:0016020">
    <property type="term" value="C:membrane"/>
    <property type="evidence" value="ECO:0007669"/>
    <property type="project" value="UniProtKB-SubCell"/>
</dbReference>
<dbReference type="EMBL" id="JH669034">
    <property type="protein sequence ID" value="KAG6463786.1"/>
    <property type="molecule type" value="Genomic_DNA"/>
</dbReference>
<accession>A0A921ZTW2</accession>
<sequence length="148" mass="16421">MRLPTIGPLLRQYLVVILVNLCVVCTGLGLAWPSPVLVKLRNETETVLSRPMTDEEGSWIVSIGFITGIPPNFLSAYLVNKIGRKYCIILSCVPKILVGLLFTFASEVWMLMLGRALLGISDAFVFTVSDDLIEIVCNIDNHSIIRKQ</sequence>
<gene>
    <name evidence="4" type="ORF">O3G_MSEX014074</name>
</gene>
<dbReference type="InterPro" id="IPR020846">
    <property type="entry name" value="MFS_dom"/>
</dbReference>
<comment type="caution">
    <text evidence="4">The sequence shown here is derived from an EMBL/GenBank/DDBJ whole genome shotgun (WGS) entry which is preliminary data.</text>
</comment>
<evidence type="ECO:0000313" key="5">
    <source>
        <dbReference type="Proteomes" id="UP000791440"/>
    </source>
</evidence>
<comment type="subcellular location">
    <subcellularLocation>
        <location evidence="1">Membrane</location>
        <topology evidence="1">Multi-pass membrane protein</topology>
    </subcellularLocation>
</comment>
<keyword evidence="2" id="KW-0812">Transmembrane</keyword>
<dbReference type="Pfam" id="PF07690">
    <property type="entry name" value="MFS_1"/>
    <property type="match status" value="1"/>
</dbReference>
<protein>
    <recommendedName>
        <fullName evidence="3">Major facilitator superfamily (MFS) profile domain-containing protein</fullName>
    </recommendedName>
</protein>
<evidence type="ECO:0000259" key="3">
    <source>
        <dbReference type="PROSITE" id="PS50850"/>
    </source>
</evidence>
<dbReference type="PROSITE" id="PS50850">
    <property type="entry name" value="MFS"/>
    <property type="match status" value="1"/>
</dbReference>
<dbReference type="GO" id="GO:0022857">
    <property type="term" value="F:transmembrane transporter activity"/>
    <property type="evidence" value="ECO:0007669"/>
    <property type="project" value="InterPro"/>
</dbReference>
<dbReference type="PANTHER" id="PTHR48021">
    <property type="match status" value="1"/>
</dbReference>
<name>A0A921ZTW2_MANSE</name>
<feature type="domain" description="Major facilitator superfamily (MFS) profile" evidence="3">
    <location>
        <begin position="1"/>
        <end position="148"/>
    </location>
</feature>
<dbReference type="Proteomes" id="UP000791440">
    <property type="component" value="Unassembled WGS sequence"/>
</dbReference>
<dbReference type="AlphaFoldDB" id="A0A921ZTW2"/>
<dbReference type="PANTHER" id="PTHR48021:SF1">
    <property type="entry name" value="GH07001P-RELATED"/>
    <property type="match status" value="1"/>
</dbReference>